<evidence type="ECO:0000256" key="4">
    <source>
        <dbReference type="ARBA" id="ARBA00022461"/>
    </source>
</evidence>
<evidence type="ECO:0000256" key="8">
    <source>
        <dbReference type="ARBA" id="ARBA00023065"/>
    </source>
</evidence>
<name>A0A9J6C6S6_POLVA</name>
<evidence type="ECO:0000313" key="13">
    <source>
        <dbReference type="EMBL" id="KAG5677523.1"/>
    </source>
</evidence>
<evidence type="ECO:0000256" key="10">
    <source>
        <dbReference type="ARBA" id="ARBA00023201"/>
    </source>
</evidence>
<dbReference type="GO" id="GO:0005272">
    <property type="term" value="F:sodium channel activity"/>
    <property type="evidence" value="ECO:0007669"/>
    <property type="project" value="UniProtKB-KW"/>
</dbReference>
<comment type="caution">
    <text evidence="13">The sequence shown here is derived from an EMBL/GenBank/DDBJ whole genome shotgun (WGS) entry which is preliminary data.</text>
</comment>
<keyword evidence="5 12" id="KW-0812">Transmembrane</keyword>
<dbReference type="Proteomes" id="UP001107558">
    <property type="component" value="Chromosome 2"/>
</dbReference>
<comment type="similarity">
    <text evidence="2 12">Belongs to the amiloride-sensitive sodium channel (TC 1.A.6) family.</text>
</comment>
<dbReference type="GO" id="GO:0016020">
    <property type="term" value="C:membrane"/>
    <property type="evidence" value="ECO:0007669"/>
    <property type="project" value="UniProtKB-SubCell"/>
</dbReference>
<dbReference type="Pfam" id="PF00858">
    <property type="entry name" value="ASC"/>
    <property type="match status" value="1"/>
</dbReference>
<dbReference type="AlphaFoldDB" id="A0A9J6C6S6"/>
<evidence type="ECO:0000256" key="2">
    <source>
        <dbReference type="ARBA" id="ARBA00007193"/>
    </source>
</evidence>
<keyword evidence="3 12" id="KW-0813">Transport</keyword>
<dbReference type="OrthoDB" id="6436100at2759"/>
<keyword evidence="4 12" id="KW-0894">Sodium channel</keyword>
<dbReference type="EMBL" id="JADBJN010000002">
    <property type="protein sequence ID" value="KAG5677523.1"/>
    <property type="molecule type" value="Genomic_DNA"/>
</dbReference>
<keyword evidence="7" id="KW-0915">Sodium</keyword>
<keyword evidence="10 12" id="KW-0739">Sodium transport</keyword>
<keyword evidence="9" id="KW-0472">Membrane</keyword>
<evidence type="ECO:0000256" key="9">
    <source>
        <dbReference type="ARBA" id="ARBA00023136"/>
    </source>
</evidence>
<protein>
    <submittedName>
        <fullName evidence="13">Uncharacterized protein</fullName>
    </submittedName>
</protein>
<proteinExistence type="inferred from homology"/>
<evidence type="ECO:0000256" key="7">
    <source>
        <dbReference type="ARBA" id="ARBA00023053"/>
    </source>
</evidence>
<keyword evidence="8 12" id="KW-0406">Ion transport</keyword>
<comment type="subcellular location">
    <subcellularLocation>
        <location evidence="1">Membrane</location>
        <topology evidence="1">Multi-pass membrane protein</topology>
    </subcellularLocation>
</comment>
<dbReference type="InterPro" id="IPR001873">
    <property type="entry name" value="ENaC"/>
</dbReference>
<keyword evidence="11 12" id="KW-0407">Ion channel</keyword>
<keyword evidence="6" id="KW-1133">Transmembrane helix</keyword>
<evidence type="ECO:0000256" key="5">
    <source>
        <dbReference type="ARBA" id="ARBA00022692"/>
    </source>
</evidence>
<evidence type="ECO:0000256" key="6">
    <source>
        <dbReference type="ARBA" id="ARBA00022989"/>
    </source>
</evidence>
<keyword evidence="14" id="KW-1185">Reference proteome</keyword>
<gene>
    <name evidence="13" type="ORF">PVAND_007278</name>
</gene>
<evidence type="ECO:0000256" key="3">
    <source>
        <dbReference type="ARBA" id="ARBA00022448"/>
    </source>
</evidence>
<evidence type="ECO:0000256" key="1">
    <source>
        <dbReference type="ARBA" id="ARBA00004141"/>
    </source>
</evidence>
<evidence type="ECO:0000256" key="12">
    <source>
        <dbReference type="RuleBase" id="RU000679"/>
    </source>
</evidence>
<sequence>MFAFYNRIPLSFFCNPFGREFRMFTHIYNDIPTIFHTEKFISWNNDAIAEIDANLYTTSESMCRYSSDVRRCYFEGERKLQFFKSYSKAFCSLECIANHALKNVDALGFQWQEHK</sequence>
<evidence type="ECO:0000313" key="14">
    <source>
        <dbReference type="Proteomes" id="UP001107558"/>
    </source>
</evidence>
<reference evidence="13" key="1">
    <citation type="submission" date="2021-03" db="EMBL/GenBank/DDBJ databases">
        <title>Chromosome level genome of the anhydrobiotic midge Polypedilum vanderplanki.</title>
        <authorList>
            <person name="Yoshida Y."/>
            <person name="Kikawada T."/>
            <person name="Gusev O."/>
        </authorList>
    </citation>
    <scope>NUCLEOTIDE SEQUENCE</scope>
    <source>
        <strain evidence="13">NIAS01</strain>
        <tissue evidence="13">Whole body or cell culture</tissue>
    </source>
</reference>
<evidence type="ECO:0000256" key="11">
    <source>
        <dbReference type="ARBA" id="ARBA00023303"/>
    </source>
</evidence>
<organism evidence="13 14">
    <name type="scientific">Polypedilum vanderplanki</name>
    <name type="common">Sleeping chironomid midge</name>
    <dbReference type="NCBI Taxonomy" id="319348"/>
    <lineage>
        <taxon>Eukaryota</taxon>
        <taxon>Metazoa</taxon>
        <taxon>Ecdysozoa</taxon>
        <taxon>Arthropoda</taxon>
        <taxon>Hexapoda</taxon>
        <taxon>Insecta</taxon>
        <taxon>Pterygota</taxon>
        <taxon>Neoptera</taxon>
        <taxon>Endopterygota</taxon>
        <taxon>Diptera</taxon>
        <taxon>Nematocera</taxon>
        <taxon>Chironomoidea</taxon>
        <taxon>Chironomidae</taxon>
        <taxon>Chironominae</taxon>
        <taxon>Polypedilum</taxon>
        <taxon>Polypedilum</taxon>
    </lineage>
</organism>
<accession>A0A9J6C6S6</accession>